<reference evidence="2 3" key="1">
    <citation type="journal article" date="2024" name="BMC Biol.">
        <title>Comparative genomics of Ascetosporea gives new insight into the evolutionary basis for animal parasitism in Rhizaria.</title>
        <authorList>
            <person name="Hiltunen Thoren M."/>
            <person name="Onut-Brannstrom I."/>
            <person name="Alfjorden A."/>
            <person name="Peckova H."/>
            <person name="Swords F."/>
            <person name="Hooper C."/>
            <person name="Holzer A.S."/>
            <person name="Bass D."/>
            <person name="Burki F."/>
        </authorList>
    </citation>
    <scope>NUCLEOTIDE SEQUENCE [LARGE SCALE GENOMIC DNA]</scope>
    <source>
        <strain evidence="2">20-A016</strain>
    </source>
</reference>
<keyword evidence="1" id="KW-1133">Transmembrane helix</keyword>
<keyword evidence="1" id="KW-0812">Transmembrane</keyword>
<dbReference type="EMBL" id="JBDODL010000232">
    <property type="protein sequence ID" value="MES1919228.1"/>
    <property type="molecule type" value="Genomic_DNA"/>
</dbReference>
<keyword evidence="1" id="KW-0472">Membrane</keyword>
<keyword evidence="3" id="KW-1185">Reference proteome</keyword>
<evidence type="ECO:0000313" key="3">
    <source>
        <dbReference type="Proteomes" id="UP001439008"/>
    </source>
</evidence>
<protein>
    <submittedName>
        <fullName evidence="2">Uncharacterized protein</fullName>
    </submittedName>
</protein>
<accession>A0ABV2AHT9</accession>
<evidence type="ECO:0000256" key="1">
    <source>
        <dbReference type="SAM" id="Phobius"/>
    </source>
</evidence>
<sequence length="120" mass="13408">MFDLVMKLAMCFMGFTSIFIIVVGSVVAATTDKIVRLIVMNLSLISFFGLTNLMVLPNLILTMFSLIPLVKVEMEYFEGYQYAITAYVVCIMASTVLLVDFIAPPLAPEITDEYMEEAEV</sequence>
<feature type="transmembrane region" description="Helical" evidence="1">
    <location>
        <begin position="44"/>
        <end position="70"/>
    </location>
</feature>
<gene>
    <name evidence="2" type="ORF">MHBO_001088</name>
</gene>
<proteinExistence type="predicted"/>
<organism evidence="2 3">
    <name type="scientific">Bonamia ostreae</name>
    <dbReference type="NCBI Taxonomy" id="126728"/>
    <lineage>
        <taxon>Eukaryota</taxon>
        <taxon>Sar</taxon>
        <taxon>Rhizaria</taxon>
        <taxon>Endomyxa</taxon>
        <taxon>Ascetosporea</taxon>
        <taxon>Haplosporida</taxon>
        <taxon>Bonamia</taxon>
    </lineage>
</organism>
<dbReference type="Proteomes" id="UP001439008">
    <property type="component" value="Unassembled WGS sequence"/>
</dbReference>
<evidence type="ECO:0000313" key="2">
    <source>
        <dbReference type="EMBL" id="MES1919228.1"/>
    </source>
</evidence>
<feature type="transmembrane region" description="Helical" evidence="1">
    <location>
        <begin position="82"/>
        <end position="103"/>
    </location>
</feature>
<name>A0ABV2AHT9_9EUKA</name>
<comment type="caution">
    <text evidence="2">The sequence shown here is derived from an EMBL/GenBank/DDBJ whole genome shotgun (WGS) entry which is preliminary data.</text>
</comment>